<accession>A0A345KW98</accession>
<dbReference type="InterPro" id="IPR054612">
    <property type="entry name" value="Phage_capsid-like_C"/>
</dbReference>
<sequence>MNPKDELKQLQVKLSAIVAGAKASNRDLTDAEISDIEAGQARAVELKGLIERGEKSAALMASIAGLEVIEDVKDAGDGKPVAKTLGEHFVKSGAQAEFLKGQGQRTVSAPEFKAATDTNLAGANGKVQYGGVVETALRRLTIADLLGKGAMSNTSLTYWVQGAVEGAPTAVAEEGLKPQIHFNFSPVTEALSKIAVITKISDEAIADTDYLVSVINSQLVGRLQVVEEDQLLNGNGTAPNLRGLLNRSGIQTYATTATYTADKGFDAIFHAITLVATGSAQASADGIVINPADYEVLRLSKDLNGQYRGGGPFSGGNPGLWGVNTVVTPAIAAGTVLVGAFGSEAQLFRKGGIQVDSTNSNEDDFKYNRIALRAEERVLLAVYRPAAFVKVTLTA</sequence>
<dbReference type="SUPFAM" id="SSF56563">
    <property type="entry name" value="Major capsid protein gp5"/>
    <property type="match status" value="1"/>
</dbReference>
<keyword evidence="2" id="KW-0946">Virion</keyword>
<comment type="subcellular location">
    <subcellularLocation>
        <location evidence="1">Virion</location>
    </subcellularLocation>
</comment>
<dbReference type="Gene3D" id="3.30.2400.10">
    <property type="entry name" value="Major capsid protein gp5"/>
    <property type="match status" value="1"/>
</dbReference>
<feature type="domain" description="Phage capsid-like C-terminal" evidence="3">
    <location>
        <begin position="131"/>
        <end position="392"/>
    </location>
</feature>
<dbReference type="Proteomes" id="UP000260367">
    <property type="component" value="Segment"/>
</dbReference>
<organism evidence="4 5">
    <name type="scientific">Microbacterium phage Eden</name>
    <dbReference type="NCBI Taxonomy" id="2250289"/>
    <lineage>
        <taxon>Viruses</taxon>
        <taxon>Duplodnaviria</taxon>
        <taxon>Heunggongvirae</taxon>
        <taxon>Uroviricota</taxon>
        <taxon>Caudoviricetes</taxon>
        <taxon>Edenvirus</taxon>
        <taxon>Edenvirus eden</taxon>
    </lineage>
</organism>
<evidence type="ECO:0000256" key="1">
    <source>
        <dbReference type="ARBA" id="ARBA00004328"/>
    </source>
</evidence>
<dbReference type="KEGG" id="vg:54997654"/>
<evidence type="ECO:0000256" key="2">
    <source>
        <dbReference type="ARBA" id="ARBA00022844"/>
    </source>
</evidence>
<evidence type="ECO:0000313" key="5">
    <source>
        <dbReference type="Proteomes" id="UP000260367"/>
    </source>
</evidence>
<name>A0A345KW98_9CAUD</name>
<dbReference type="GeneID" id="54997654"/>
<dbReference type="Pfam" id="PF05065">
    <property type="entry name" value="Phage_capsid"/>
    <property type="match status" value="1"/>
</dbReference>
<evidence type="ECO:0000259" key="3">
    <source>
        <dbReference type="Pfam" id="PF05065"/>
    </source>
</evidence>
<reference evidence="5" key="1">
    <citation type="submission" date="2018-06" db="EMBL/GenBank/DDBJ databases">
        <authorList>
            <person name="Zhirakovskaya E."/>
        </authorList>
    </citation>
    <scope>NUCLEOTIDE SEQUENCE [LARGE SCALE GENOMIC DNA]</scope>
</reference>
<gene>
    <name evidence="4" type="primary">5</name>
    <name evidence="4" type="ORF">SEA_EDEN_5</name>
</gene>
<dbReference type="RefSeq" id="YP_009806784.1">
    <property type="nucleotide sequence ID" value="NC_048017.1"/>
</dbReference>
<proteinExistence type="predicted"/>
<keyword evidence="5" id="KW-1185">Reference proteome</keyword>
<dbReference type="EMBL" id="MH509447">
    <property type="protein sequence ID" value="AXH47300.1"/>
    <property type="molecule type" value="Genomic_DNA"/>
</dbReference>
<dbReference type="Gene3D" id="3.30.2320.10">
    <property type="entry name" value="hypothetical protein PF0899 domain"/>
    <property type="match status" value="1"/>
</dbReference>
<dbReference type="NCBIfam" id="TIGR01554">
    <property type="entry name" value="major_cap_HK97"/>
    <property type="match status" value="1"/>
</dbReference>
<dbReference type="GO" id="GO:0044423">
    <property type="term" value="C:virion component"/>
    <property type="evidence" value="ECO:0007669"/>
    <property type="project" value="UniProtKB-KW"/>
</dbReference>
<dbReference type="InterPro" id="IPR024455">
    <property type="entry name" value="Phage_capsid"/>
</dbReference>
<evidence type="ECO:0000313" key="4">
    <source>
        <dbReference type="EMBL" id="AXH47300.1"/>
    </source>
</evidence>
<protein>
    <submittedName>
        <fullName evidence="4">Major capsid protein</fullName>
    </submittedName>
</protein>